<comment type="caution">
    <text evidence="1">The sequence shown here is derived from an EMBL/GenBank/DDBJ whole genome shotgun (WGS) entry which is preliminary data.</text>
</comment>
<organism evidence="1 2">
    <name type="scientific">Oceanobacillus indicireducens</name>
    <dbReference type="NCBI Taxonomy" id="1004261"/>
    <lineage>
        <taxon>Bacteria</taxon>
        <taxon>Bacillati</taxon>
        <taxon>Bacillota</taxon>
        <taxon>Bacilli</taxon>
        <taxon>Bacillales</taxon>
        <taxon>Bacillaceae</taxon>
        <taxon>Oceanobacillus</taxon>
    </lineage>
</organism>
<gene>
    <name evidence="1" type="ORF">GCM10007971_13360</name>
</gene>
<evidence type="ECO:0000313" key="2">
    <source>
        <dbReference type="Proteomes" id="UP000624041"/>
    </source>
</evidence>
<dbReference type="AlphaFoldDB" id="A0A917XV28"/>
<evidence type="ECO:0000313" key="1">
    <source>
        <dbReference type="EMBL" id="GGN55009.1"/>
    </source>
</evidence>
<protein>
    <submittedName>
        <fullName evidence="1">Uncharacterized protein</fullName>
    </submittedName>
</protein>
<name>A0A917XV28_9BACI</name>
<sequence>MIDTYKVLLPKRIFEQAKNDKDLRGYILNYMQRYPHYVFLYEENGFAICERKGVKS</sequence>
<dbReference type="EMBL" id="BMOS01000007">
    <property type="protein sequence ID" value="GGN55009.1"/>
    <property type="molecule type" value="Genomic_DNA"/>
</dbReference>
<keyword evidence="2" id="KW-1185">Reference proteome</keyword>
<dbReference type="Proteomes" id="UP000624041">
    <property type="component" value="Unassembled WGS sequence"/>
</dbReference>
<reference evidence="1" key="2">
    <citation type="submission" date="2020-09" db="EMBL/GenBank/DDBJ databases">
        <authorList>
            <person name="Sun Q."/>
            <person name="Ohkuma M."/>
        </authorList>
    </citation>
    <scope>NUCLEOTIDE SEQUENCE</scope>
    <source>
        <strain evidence="1">JCM 17251</strain>
    </source>
</reference>
<proteinExistence type="predicted"/>
<accession>A0A917XV28</accession>
<reference evidence="1" key="1">
    <citation type="journal article" date="2014" name="Int. J. Syst. Evol. Microbiol.">
        <title>Complete genome sequence of Corynebacterium casei LMG S-19264T (=DSM 44701T), isolated from a smear-ripened cheese.</title>
        <authorList>
            <consortium name="US DOE Joint Genome Institute (JGI-PGF)"/>
            <person name="Walter F."/>
            <person name="Albersmeier A."/>
            <person name="Kalinowski J."/>
            <person name="Ruckert C."/>
        </authorList>
    </citation>
    <scope>NUCLEOTIDE SEQUENCE</scope>
    <source>
        <strain evidence="1">JCM 17251</strain>
    </source>
</reference>